<sequence>MKSQPRNNMQAPHIEALYRQHADELRQYLARQLGCRHLAEDLCQDVFVRLQSQQDLIAIHEPRAWLYRVARHLVIDHYRREGARPACIGLDDPALCLACPRATPEHVSDARQSLERIRLLLTQLPEHLRNALLWHRIDGLAQRVIGQRLGVSESMAGRYIRQAEESLLARHAITGANA</sequence>
<accession>A0A856QRQ9</accession>
<dbReference type="InterPro" id="IPR014284">
    <property type="entry name" value="RNA_pol_sigma-70_dom"/>
</dbReference>
<dbReference type="SUPFAM" id="SSF88659">
    <property type="entry name" value="Sigma3 and sigma4 domains of RNA polymerase sigma factors"/>
    <property type="match status" value="1"/>
</dbReference>
<dbReference type="Proteomes" id="UP000324285">
    <property type="component" value="Chromosome"/>
</dbReference>
<dbReference type="Gene3D" id="1.10.1740.10">
    <property type="match status" value="1"/>
</dbReference>
<dbReference type="AlphaFoldDB" id="A0A856QRQ9"/>
<evidence type="ECO:0000256" key="2">
    <source>
        <dbReference type="ARBA" id="ARBA00023015"/>
    </source>
</evidence>
<organism evidence="7 8">
    <name type="scientific">Halomonas binhaiensis</name>
    <dbReference type="NCBI Taxonomy" id="2562282"/>
    <lineage>
        <taxon>Bacteria</taxon>
        <taxon>Pseudomonadati</taxon>
        <taxon>Pseudomonadota</taxon>
        <taxon>Gammaproteobacteria</taxon>
        <taxon>Oceanospirillales</taxon>
        <taxon>Halomonadaceae</taxon>
        <taxon>Halomonas</taxon>
    </lineage>
</organism>
<dbReference type="GO" id="GO:0006352">
    <property type="term" value="P:DNA-templated transcription initiation"/>
    <property type="evidence" value="ECO:0007669"/>
    <property type="project" value="InterPro"/>
</dbReference>
<protein>
    <submittedName>
        <fullName evidence="7">RNA polymerase sigma factor</fullName>
    </submittedName>
</protein>
<reference evidence="7" key="1">
    <citation type="submission" date="2021-02" db="EMBL/GenBank/DDBJ databases">
        <title>Strain Y2R2, a novel species of the genus Halomonas.</title>
        <authorList>
            <person name="Huang H."/>
        </authorList>
    </citation>
    <scope>NUCLEOTIDE SEQUENCE</scope>
    <source>
        <strain evidence="7">Y2R2</strain>
    </source>
</reference>
<feature type="domain" description="RNA polymerase sigma-70 region 2" evidence="5">
    <location>
        <begin position="17"/>
        <end position="82"/>
    </location>
</feature>
<evidence type="ECO:0000259" key="6">
    <source>
        <dbReference type="Pfam" id="PF08281"/>
    </source>
</evidence>
<dbReference type="InterPro" id="IPR013324">
    <property type="entry name" value="RNA_pol_sigma_r3/r4-like"/>
</dbReference>
<dbReference type="GO" id="GO:0016987">
    <property type="term" value="F:sigma factor activity"/>
    <property type="evidence" value="ECO:0007669"/>
    <property type="project" value="UniProtKB-KW"/>
</dbReference>
<dbReference type="PANTHER" id="PTHR43133:SF63">
    <property type="entry name" value="RNA POLYMERASE SIGMA FACTOR FECI-RELATED"/>
    <property type="match status" value="1"/>
</dbReference>
<keyword evidence="3" id="KW-0731">Sigma factor</keyword>
<keyword evidence="8" id="KW-1185">Reference proteome</keyword>
<dbReference type="Gene3D" id="1.10.10.10">
    <property type="entry name" value="Winged helix-like DNA-binding domain superfamily/Winged helix DNA-binding domain"/>
    <property type="match status" value="1"/>
</dbReference>
<dbReference type="KEGG" id="hbh:E4T21_15020"/>
<dbReference type="Pfam" id="PF04542">
    <property type="entry name" value="Sigma70_r2"/>
    <property type="match status" value="1"/>
</dbReference>
<dbReference type="PANTHER" id="PTHR43133">
    <property type="entry name" value="RNA POLYMERASE ECF-TYPE SIGMA FACTO"/>
    <property type="match status" value="1"/>
</dbReference>
<dbReference type="InterPro" id="IPR013249">
    <property type="entry name" value="RNA_pol_sigma70_r4_t2"/>
</dbReference>
<dbReference type="InterPro" id="IPR036388">
    <property type="entry name" value="WH-like_DNA-bd_sf"/>
</dbReference>
<comment type="similarity">
    <text evidence="1">Belongs to the sigma-70 factor family. ECF subfamily.</text>
</comment>
<dbReference type="EMBL" id="CP038437">
    <property type="protein sequence ID" value="QEM82714.2"/>
    <property type="molecule type" value="Genomic_DNA"/>
</dbReference>
<dbReference type="InterPro" id="IPR013325">
    <property type="entry name" value="RNA_pol_sigma_r2"/>
</dbReference>
<gene>
    <name evidence="7" type="ORF">E4T21_15020</name>
</gene>
<feature type="domain" description="RNA polymerase sigma factor 70 region 4 type 2" evidence="6">
    <location>
        <begin position="115"/>
        <end position="166"/>
    </location>
</feature>
<dbReference type="GO" id="GO:0003677">
    <property type="term" value="F:DNA binding"/>
    <property type="evidence" value="ECO:0007669"/>
    <property type="project" value="InterPro"/>
</dbReference>
<evidence type="ECO:0000256" key="4">
    <source>
        <dbReference type="ARBA" id="ARBA00023163"/>
    </source>
</evidence>
<dbReference type="InterPro" id="IPR007627">
    <property type="entry name" value="RNA_pol_sigma70_r2"/>
</dbReference>
<evidence type="ECO:0000313" key="8">
    <source>
        <dbReference type="Proteomes" id="UP000324285"/>
    </source>
</evidence>
<keyword evidence="4" id="KW-0804">Transcription</keyword>
<dbReference type="Pfam" id="PF08281">
    <property type="entry name" value="Sigma70_r4_2"/>
    <property type="match status" value="1"/>
</dbReference>
<evidence type="ECO:0000313" key="7">
    <source>
        <dbReference type="EMBL" id="QEM82714.2"/>
    </source>
</evidence>
<dbReference type="SUPFAM" id="SSF88946">
    <property type="entry name" value="Sigma2 domain of RNA polymerase sigma factors"/>
    <property type="match status" value="1"/>
</dbReference>
<evidence type="ECO:0000256" key="3">
    <source>
        <dbReference type="ARBA" id="ARBA00023082"/>
    </source>
</evidence>
<name>A0A856QRQ9_9GAMM</name>
<evidence type="ECO:0000256" key="1">
    <source>
        <dbReference type="ARBA" id="ARBA00010641"/>
    </source>
</evidence>
<evidence type="ECO:0000259" key="5">
    <source>
        <dbReference type="Pfam" id="PF04542"/>
    </source>
</evidence>
<proteinExistence type="inferred from homology"/>
<dbReference type="InterPro" id="IPR039425">
    <property type="entry name" value="RNA_pol_sigma-70-like"/>
</dbReference>
<dbReference type="NCBIfam" id="TIGR02937">
    <property type="entry name" value="sigma70-ECF"/>
    <property type="match status" value="1"/>
</dbReference>
<keyword evidence="2" id="KW-0805">Transcription regulation</keyword>